<dbReference type="GO" id="GO:0003723">
    <property type="term" value="F:RNA binding"/>
    <property type="evidence" value="ECO:0007669"/>
    <property type="project" value="InterPro"/>
</dbReference>
<dbReference type="Gene3D" id="4.10.950.10">
    <property type="entry name" value="Ribosomal protein L2, domain 3"/>
    <property type="match status" value="1"/>
</dbReference>
<accession>A0AAD5XT87</accession>
<dbReference type="NCBIfam" id="TIGR01171">
    <property type="entry name" value="rplB_bact"/>
    <property type="match status" value="1"/>
</dbReference>
<feature type="region of interest" description="Disordered" evidence="4">
    <location>
        <begin position="379"/>
        <end position="408"/>
    </location>
</feature>
<dbReference type="InterPro" id="IPR008991">
    <property type="entry name" value="Translation_prot_SH3-like_sf"/>
</dbReference>
<evidence type="ECO:0000256" key="1">
    <source>
        <dbReference type="ARBA" id="ARBA00005636"/>
    </source>
</evidence>
<dbReference type="InterPro" id="IPR022669">
    <property type="entry name" value="Ribosomal_uL2_C"/>
</dbReference>
<dbReference type="InterPro" id="IPR014722">
    <property type="entry name" value="Rib_uL2_dom2"/>
</dbReference>
<reference evidence="7" key="1">
    <citation type="submission" date="2020-05" db="EMBL/GenBank/DDBJ databases">
        <title>Phylogenomic resolution of chytrid fungi.</title>
        <authorList>
            <person name="Stajich J.E."/>
            <person name="Amses K."/>
            <person name="Simmons R."/>
            <person name="Seto K."/>
            <person name="Myers J."/>
            <person name="Bonds A."/>
            <person name="Quandt C.A."/>
            <person name="Barry K."/>
            <person name="Liu P."/>
            <person name="Grigoriev I."/>
            <person name="Longcore J.E."/>
            <person name="James T.Y."/>
        </authorList>
    </citation>
    <scope>NUCLEOTIDE SEQUENCE</scope>
    <source>
        <strain evidence="7">JEL0379</strain>
    </source>
</reference>
<proteinExistence type="inferred from homology"/>
<organism evidence="7 8">
    <name type="scientific">Geranomyces variabilis</name>
    <dbReference type="NCBI Taxonomy" id="109894"/>
    <lineage>
        <taxon>Eukaryota</taxon>
        <taxon>Fungi</taxon>
        <taxon>Fungi incertae sedis</taxon>
        <taxon>Chytridiomycota</taxon>
        <taxon>Chytridiomycota incertae sedis</taxon>
        <taxon>Chytridiomycetes</taxon>
        <taxon>Spizellomycetales</taxon>
        <taxon>Powellomycetaceae</taxon>
        <taxon>Geranomyces</taxon>
    </lineage>
</organism>
<feature type="region of interest" description="Disordered" evidence="4">
    <location>
        <begin position="176"/>
        <end position="200"/>
    </location>
</feature>
<dbReference type="PANTHER" id="PTHR13691">
    <property type="entry name" value="RIBOSOMAL PROTEIN L2"/>
    <property type="match status" value="1"/>
</dbReference>
<dbReference type="InterPro" id="IPR005880">
    <property type="entry name" value="Ribosomal_uL2_bac/org-type"/>
</dbReference>
<dbReference type="GO" id="GO:0016740">
    <property type="term" value="F:transferase activity"/>
    <property type="evidence" value="ECO:0007669"/>
    <property type="project" value="InterPro"/>
</dbReference>
<gene>
    <name evidence="7" type="ORF">HDU87_002400</name>
</gene>
<keyword evidence="3" id="KW-0687">Ribonucleoprotein</keyword>
<evidence type="ECO:0000313" key="8">
    <source>
        <dbReference type="Proteomes" id="UP001212152"/>
    </source>
</evidence>
<dbReference type="InterPro" id="IPR022666">
    <property type="entry name" value="Ribosomal_uL2_RNA-bd_dom"/>
</dbReference>
<evidence type="ECO:0000313" key="7">
    <source>
        <dbReference type="EMBL" id="KAJ3179832.1"/>
    </source>
</evidence>
<dbReference type="GO" id="GO:0005762">
    <property type="term" value="C:mitochondrial large ribosomal subunit"/>
    <property type="evidence" value="ECO:0007669"/>
    <property type="project" value="TreeGrafter"/>
</dbReference>
<feature type="domain" description="Large ribosomal subunit protein uL2 RNA-binding" evidence="6">
    <location>
        <begin position="182"/>
        <end position="258"/>
    </location>
</feature>
<dbReference type="Pfam" id="PF00181">
    <property type="entry name" value="Ribosomal_L2_N"/>
    <property type="match status" value="1"/>
</dbReference>
<dbReference type="Pfam" id="PF03947">
    <property type="entry name" value="Ribosomal_L2_C"/>
    <property type="match status" value="1"/>
</dbReference>
<comment type="caution">
    <text evidence="7">The sequence shown here is derived from an EMBL/GenBank/DDBJ whole genome shotgun (WGS) entry which is preliminary data.</text>
</comment>
<dbReference type="InterPro" id="IPR002171">
    <property type="entry name" value="Ribosomal_uL2"/>
</dbReference>
<dbReference type="SUPFAM" id="SSF50249">
    <property type="entry name" value="Nucleic acid-binding proteins"/>
    <property type="match status" value="1"/>
</dbReference>
<keyword evidence="8" id="KW-1185">Reference proteome</keyword>
<dbReference type="PANTHER" id="PTHR13691:SF5">
    <property type="entry name" value="LARGE RIBOSOMAL SUBUNIT PROTEIN UL2M"/>
    <property type="match status" value="1"/>
</dbReference>
<dbReference type="AlphaFoldDB" id="A0AAD5XT87"/>
<sequence>MTLASTLASAAARGAGAGAGAGAGPAVSGARVRGVLSPSLQRPSSHFARAFHAGLRSTLVRPACLSSPGTSAKAVAPAITGATAVFAPQQLLQVRHKTFRKGVTKPQKRYFKWVEKLKDQGLEPPKVERPVMENKFWKVVGNMKIYKNVSPGSSNRRHATKHHLWRGSCIHRLSYGKRSTGGRNNTGKVTVRHRGGGHKKRVRMIDFKRMAPGPHEVVRLEYDPNRSAELALLRNLSTNEFSYIIRPAGINPGDTVQSWREGIPVPAEGEAPIPKNQMIRKGNCLLLKDIPVGTEIHCIGLRALGRAQICRSAGSSGQLLYTGSEGMAQVRLSSKEVRLIPVEACATIGVVGNEAHQLRNWGKAGARRRKGWRPSVRGIAMSPFAHPHGGGRKSKGGKDPRTPWGVKTKGWRTVRRKKWYVLRTKREAKIGR</sequence>
<dbReference type="SMART" id="SM01383">
    <property type="entry name" value="Ribosomal_L2"/>
    <property type="match status" value="1"/>
</dbReference>
<comment type="similarity">
    <text evidence="1">Belongs to the universal ribosomal protein uL2 family.</text>
</comment>
<dbReference type="GO" id="GO:0003735">
    <property type="term" value="F:structural constituent of ribosome"/>
    <property type="evidence" value="ECO:0007669"/>
    <property type="project" value="InterPro"/>
</dbReference>
<evidence type="ECO:0000259" key="5">
    <source>
        <dbReference type="SMART" id="SM01382"/>
    </source>
</evidence>
<dbReference type="InterPro" id="IPR012340">
    <property type="entry name" value="NA-bd_OB-fold"/>
</dbReference>
<keyword evidence="2" id="KW-0689">Ribosomal protein</keyword>
<evidence type="ECO:0000259" key="6">
    <source>
        <dbReference type="SMART" id="SM01383"/>
    </source>
</evidence>
<dbReference type="Proteomes" id="UP001212152">
    <property type="component" value="Unassembled WGS sequence"/>
</dbReference>
<dbReference type="GO" id="GO:0032543">
    <property type="term" value="P:mitochondrial translation"/>
    <property type="evidence" value="ECO:0007669"/>
    <property type="project" value="TreeGrafter"/>
</dbReference>
<name>A0AAD5XT87_9FUNG</name>
<evidence type="ECO:0000256" key="4">
    <source>
        <dbReference type="SAM" id="MobiDB-lite"/>
    </source>
</evidence>
<dbReference type="SMART" id="SM01382">
    <property type="entry name" value="Ribosomal_L2_C"/>
    <property type="match status" value="1"/>
</dbReference>
<feature type="compositionally biased region" description="Basic residues" evidence="4">
    <location>
        <begin position="190"/>
        <end position="200"/>
    </location>
</feature>
<dbReference type="EMBL" id="JADGJQ010000019">
    <property type="protein sequence ID" value="KAJ3179832.1"/>
    <property type="molecule type" value="Genomic_DNA"/>
</dbReference>
<dbReference type="InterPro" id="IPR014726">
    <property type="entry name" value="Ribosomal_uL2_dom3"/>
</dbReference>
<dbReference type="SUPFAM" id="SSF50104">
    <property type="entry name" value="Translation proteins SH3-like domain"/>
    <property type="match status" value="1"/>
</dbReference>
<feature type="domain" description="Large ribosomal subunit protein uL2 C-terminal" evidence="5">
    <location>
        <begin position="279"/>
        <end position="407"/>
    </location>
</feature>
<evidence type="ECO:0008006" key="9">
    <source>
        <dbReference type="Google" id="ProtNLM"/>
    </source>
</evidence>
<dbReference type="Gene3D" id="2.30.30.30">
    <property type="match status" value="1"/>
</dbReference>
<dbReference type="Gene3D" id="2.40.50.140">
    <property type="entry name" value="Nucleic acid-binding proteins"/>
    <property type="match status" value="1"/>
</dbReference>
<evidence type="ECO:0000256" key="2">
    <source>
        <dbReference type="ARBA" id="ARBA00022980"/>
    </source>
</evidence>
<evidence type="ECO:0000256" key="3">
    <source>
        <dbReference type="ARBA" id="ARBA00023274"/>
    </source>
</evidence>
<protein>
    <recommendedName>
        <fullName evidence="9">Ribosomal protein L2</fullName>
    </recommendedName>
</protein>